<dbReference type="SUPFAM" id="SSF52141">
    <property type="entry name" value="Uracil-DNA glycosylase-like"/>
    <property type="match status" value="1"/>
</dbReference>
<dbReference type="Pfam" id="PF03167">
    <property type="entry name" value="UDG"/>
    <property type="match status" value="1"/>
</dbReference>
<accession>A0A3G5AKS2</accession>
<dbReference type="Gene3D" id="3.40.470.10">
    <property type="entry name" value="Uracil-DNA glycosylase-like domain"/>
    <property type="match status" value="1"/>
</dbReference>
<dbReference type="EMBL" id="MK072508">
    <property type="protein sequence ID" value="AYV86539.1"/>
    <property type="molecule type" value="Genomic_DNA"/>
</dbReference>
<proteinExistence type="predicted"/>
<dbReference type="InterPro" id="IPR005122">
    <property type="entry name" value="Uracil-DNA_glycosylase-like"/>
</dbReference>
<evidence type="ECO:0000256" key="1">
    <source>
        <dbReference type="SAM" id="Coils"/>
    </source>
</evidence>
<feature type="domain" description="Uracil-DNA glycosylase-like" evidence="3">
    <location>
        <begin position="789"/>
        <end position="929"/>
    </location>
</feature>
<name>A0A3G5AKS2_9VIRU</name>
<evidence type="ECO:0000259" key="3">
    <source>
        <dbReference type="Pfam" id="PF03167"/>
    </source>
</evidence>
<evidence type="ECO:0000256" key="2">
    <source>
        <dbReference type="SAM" id="MobiDB-lite"/>
    </source>
</evidence>
<keyword evidence="1" id="KW-0175">Coiled coil</keyword>
<feature type="compositionally biased region" description="Polar residues" evidence="2">
    <location>
        <begin position="147"/>
        <end position="159"/>
    </location>
</feature>
<feature type="region of interest" description="Disordered" evidence="2">
    <location>
        <begin position="147"/>
        <end position="245"/>
    </location>
</feature>
<feature type="compositionally biased region" description="Basic and acidic residues" evidence="2">
    <location>
        <begin position="198"/>
        <end position="213"/>
    </location>
</feature>
<dbReference type="InterPro" id="IPR036895">
    <property type="entry name" value="Uracil-DNA_glycosylase-like_sf"/>
</dbReference>
<reference evidence="4" key="1">
    <citation type="submission" date="2018-10" db="EMBL/GenBank/DDBJ databases">
        <title>Hidden diversity of soil giant viruses.</title>
        <authorList>
            <person name="Schulz F."/>
            <person name="Alteio L."/>
            <person name="Goudeau D."/>
            <person name="Ryan E.M."/>
            <person name="Malmstrom R.R."/>
            <person name="Blanchard J."/>
            <person name="Woyke T."/>
        </authorList>
    </citation>
    <scope>NUCLEOTIDE SEQUENCE</scope>
    <source>
        <strain evidence="4">SYV1</strain>
    </source>
</reference>
<feature type="coiled-coil region" evidence="1">
    <location>
        <begin position="706"/>
        <end position="733"/>
    </location>
</feature>
<protein>
    <recommendedName>
        <fullName evidence="3">Uracil-DNA glycosylase-like domain-containing protein</fullName>
    </recommendedName>
</protein>
<gene>
    <name evidence="4" type="ORF">Sylvanvirus2_35</name>
</gene>
<sequence length="995" mass="113731">MTFYTQLKRDVTTYEPPFPILDSSVTIVSFWYHRFCPECGSYLKDGNKSHLDVPWWRHVETCVVQTNSNKIFSRMIQQATQWYKQSKSDLDVDTSKQRMISCLSYIYEGPIKRRFVVLDQSQVTGWYNRAVDLFIFSCVFKTKSETSETTLNQSNPATQNKNKNNKNSKNPKTSKNYKTSTNKRSSNLTSSTQSVKRWKSEESENSENSKDYESESESESESELTKLNRIKSQSHSSSQPSGLNYGMNDFSMNNFSRMGRVPGGILHTLLKSRVELREQGMEWLSRHNEVELEQSEMRECSLYIGEVSLYMLRNGLEPHSHVFLRVCDQTCCALSGQSNKCNKSKLPNRLSIGIPNAHTLHTNHHTNDHANQCCCCILDAGDLFCISTLEHPRFGDPRSLYMLQGATREVVQMGSYSIATHPVPFRSLLPLLGTTSSCNDFIDMLVEVFDVQQLRDVWHSIRPSKYKSLVTPNTKRNAKPNLQSILIPIPDPESKSNSKLRKIGLRVHSTEDERKLDDEKTKTNINELTESLEHSLEDSLVKVKNLNVKSLKAVKDKKAMEPLLTQKRDVLDDSDGDSAKSFNHLLKQDVLLNKSVSKDSLLKELDALDATYVKGWDPAGNIKQIHQFFLQRFGSFQPTDSIDLSDLSDSSDSSDSSDLTQVDSTSCSILSLSHDSTHAPKPKPALSTQKVSQVSQINRVVDHEDFEDFEQEYRRLQMLLTRIKQQMKELHLDEVSTSRGNTCSYELIRMSYILEHGYGLVKSLSFLSLADPNHMLPEKADIAMVPLQPYTRLLFIGINPSTSDEEERRRGMAYFGSKNRFWKLAHEMFIDKKKHPLRFLGPSSSCKSVPTLSTDKTLIWLDKQRFALRNLVSHTISKTSSKLRTENDWIPGAKALLAALEHAPPCFIVFNGKIAFDKFCRHGMDYIYPPGHPPSCIYGLQVPYDPLYRPYFEFRRGIKTYFSVFYSSSSSVTNPDQVLARQKQWRNLAETWQTL</sequence>
<evidence type="ECO:0000313" key="4">
    <source>
        <dbReference type="EMBL" id="AYV86539.1"/>
    </source>
</evidence>
<feature type="compositionally biased region" description="Low complexity" evidence="2">
    <location>
        <begin position="160"/>
        <end position="187"/>
    </location>
</feature>
<organism evidence="4">
    <name type="scientific">Sylvanvirus sp</name>
    <dbReference type="NCBI Taxonomy" id="2487774"/>
    <lineage>
        <taxon>Viruses</taxon>
    </lineage>
</organism>